<name>A0A2P2P329_RHIMU</name>
<protein>
    <submittedName>
        <fullName evidence="1">Uncharacterized protein</fullName>
    </submittedName>
</protein>
<proteinExistence type="predicted"/>
<reference evidence="1" key="1">
    <citation type="submission" date="2018-02" db="EMBL/GenBank/DDBJ databases">
        <title>Rhizophora mucronata_Transcriptome.</title>
        <authorList>
            <person name="Meera S.P."/>
            <person name="Sreeshan A."/>
            <person name="Augustine A."/>
        </authorList>
    </citation>
    <scope>NUCLEOTIDE SEQUENCE</scope>
    <source>
        <tissue evidence="1">Leaf</tissue>
    </source>
</reference>
<evidence type="ECO:0000313" key="1">
    <source>
        <dbReference type="EMBL" id="MBX49196.1"/>
    </source>
</evidence>
<dbReference type="AlphaFoldDB" id="A0A2P2P329"/>
<sequence length="27" mass="3299">MPLFFHNRSVRKNEIFQKAILCSVSWF</sequence>
<accession>A0A2P2P329</accession>
<organism evidence="1">
    <name type="scientific">Rhizophora mucronata</name>
    <name type="common">Asiatic mangrove</name>
    <dbReference type="NCBI Taxonomy" id="61149"/>
    <lineage>
        <taxon>Eukaryota</taxon>
        <taxon>Viridiplantae</taxon>
        <taxon>Streptophyta</taxon>
        <taxon>Embryophyta</taxon>
        <taxon>Tracheophyta</taxon>
        <taxon>Spermatophyta</taxon>
        <taxon>Magnoliopsida</taxon>
        <taxon>eudicotyledons</taxon>
        <taxon>Gunneridae</taxon>
        <taxon>Pentapetalae</taxon>
        <taxon>rosids</taxon>
        <taxon>fabids</taxon>
        <taxon>Malpighiales</taxon>
        <taxon>Rhizophoraceae</taxon>
        <taxon>Rhizophora</taxon>
    </lineage>
</organism>
<dbReference type="EMBL" id="GGEC01068712">
    <property type="protein sequence ID" value="MBX49196.1"/>
    <property type="molecule type" value="Transcribed_RNA"/>
</dbReference>